<keyword evidence="1" id="KW-1133">Transmembrane helix</keyword>
<keyword evidence="1" id="KW-0812">Transmembrane</keyword>
<gene>
    <name evidence="2" type="ORF">EC501_13525</name>
</gene>
<evidence type="ECO:0000313" key="2">
    <source>
        <dbReference type="EMBL" id="RNC97837.1"/>
    </source>
</evidence>
<dbReference type="AlphaFoldDB" id="A0A3M8H605"/>
<organism evidence="2 3">
    <name type="scientific">Lysinibacillus halotolerans</name>
    <dbReference type="NCBI Taxonomy" id="1368476"/>
    <lineage>
        <taxon>Bacteria</taxon>
        <taxon>Bacillati</taxon>
        <taxon>Bacillota</taxon>
        <taxon>Bacilli</taxon>
        <taxon>Bacillales</taxon>
        <taxon>Bacillaceae</taxon>
        <taxon>Lysinibacillus</taxon>
    </lineage>
</organism>
<comment type="caution">
    <text evidence="2">The sequence shown here is derived from an EMBL/GenBank/DDBJ whole genome shotgun (WGS) entry which is preliminary data.</text>
</comment>
<dbReference type="EMBL" id="RHLQ01000037">
    <property type="protein sequence ID" value="RNC97837.1"/>
    <property type="molecule type" value="Genomic_DNA"/>
</dbReference>
<protein>
    <submittedName>
        <fullName evidence="2">Uncharacterized protein</fullName>
    </submittedName>
</protein>
<sequence>MVDDMPENNELQKALAQADHERRIVELERDMKTIKPIVYDTSNSVRQIEKSVEKMEQNSDKIKGYFLAAAISGVVGIVFIALQNSIFGG</sequence>
<proteinExistence type="predicted"/>
<evidence type="ECO:0000256" key="1">
    <source>
        <dbReference type="SAM" id="Phobius"/>
    </source>
</evidence>
<dbReference type="Proteomes" id="UP000279909">
    <property type="component" value="Unassembled WGS sequence"/>
</dbReference>
<name>A0A3M8H605_9BACI</name>
<feature type="transmembrane region" description="Helical" evidence="1">
    <location>
        <begin position="64"/>
        <end position="82"/>
    </location>
</feature>
<keyword evidence="1" id="KW-0472">Membrane</keyword>
<accession>A0A3M8H605</accession>
<reference evidence="2 3" key="1">
    <citation type="journal article" date="2014" name="Int. J. Syst. Evol. Microbiol.">
        <title>Lysinibacillus halotolerans sp. nov., isolated from saline-alkaline soil.</title>
        <authorList>
            <person name="Kong D."/>
            <person name="Wang Y."/>
            <person name="Zhao B."/>
            <person name="Li Y."/>
            <person name="Song J."/>
            <person name="Zhai Y."/>
            <person name="Zhang C."/>
            <person name="Wang H."/>
            <person name="Chen X."/>
            <person name="Zhao B."/>
            <person name="Ruan Z."/>
        </authorList>
    </citation>
    <scope>NUCLEOTIDE SEQUENCE [LARGE SCALE GENOMIC DNA]</scope>
    <source>
        <strain evidence="2 3">MCCC 1A12703</strain>
    </source>
</reference>
<keyword evidence="3" id="KW-1185">Reference proteome</keyword>
<evidence type="ECO:0000313" key="3">
    <source>
        <dbReference type="Proteomes" id="UP000279909"/>
    </source>
</evidence>